<name>A0A433SLR2_ELYCH</name>
<dbReference type="EMBL" id="RQTK01001500">
    <property type="protein sequence ID" value="RUS70064.1"/>
    <property type="molecule type" value="Genomic_DNA"/>
</dbReference>
<reference evidence="1 2" key="1">
    <citation type="submission" date="2019-01" db="EMBL/GenBank/DDBJ databases">
        <title>A draft genome assembly of the solar-powered sea slug Elysia chlorotica.</title>
        <authorList>
            <person name="Cai H."/>
            <person name="Li Q."/>
            <person name="Fang X."/>
            <person name="Li J."/>
            <person name="Curtis N.E."/>
            <person name="Altenburger A."/>
            <person name="Shibata T."/>
            <person name="Feng M."/>
            <person name="Maeda T."/>
            <person name="Schwartz J.A."/>
            <person name="Shigenobu S."/>
            <person name="Lundholm N."/>
            <person name="Nishiyama T."/>
            <person name="Yang H."/>
            <person name="Hasebe M."/>
            <person name="Li S."/>
            <person name="Pierce S.K."/>
            <person name="Wang J."/>
        </authorList>
    </citation>
    <scope>NUCLEOTIDE SEQUENCE [LARGE SCALE GENOMIC DNA]</scope>
    <source>
        <strain evidence="1">EC2010</strain>
        <tissue evidence="1">Whole organism of an adult</tissue>
    </source>
</reference>
<comment type="caution">
    <text evidence="1">The sequence shown here is derived from an EMBL/GenBank/DDBJ whole genome shotgun (WGS) entry which is preliminary data.</text>
</comment>
<gene>
    <name evidence="1" type="ORF">EGW08_022179</name>
</gene>
<dbReference type="AlphaFoldDB" id="A0A433SLR2"/>
<dbReference type="Proteomes" id="UP000271974">
    <property type="component" value="Unassembled WGS sequence"/>
</dbReference>
<keyword evidence="2" id="KW-1185">Reference proteome</keyword>
<proteinExistence type="predicted"/>
<dbReference type="OrthoDB" id="10586049at2759"/>
<organism evidence="1 2">
    <name type="scientific">Elysia chlorotica</name>
    <name type="common">Eastern emerald elysia</name>
    <name type="synonym">Sea slug</name>
    <dbReference type="NCBI Taxonomy" id="188477"/>
    <lineage>
        <taxon>Eukaryota</taxon>
        <taxon>Metazoa</taxon>
        <taxon>Spiralia</taxon>
        <taxon>Lophotrochozoa</taxon>
        <taxon>Mollusca</taxon>
        <taxon>Gastropoda</taxon>
        <taxon>Heterobranchia</taxon>
        <taxon>Euthyneura</taxon>
        <taxon>Panpulmonata</taxon>
        <taxon>Sacoglossa</taxon>
        <taxon>Placobranchoidea</taxon>
        <taxon>Plakobranchidae</taxon>
        <taxon>Elysia</taxon>
    </lineage>
</organism>
<protein>
    <submittedName>
        <fullName evidence="1">Uncharacterized protein</fullName>
    </submittedName>
</protein>
<evidence type="ECO:0000313" key="2">
    <source>
        <dbReference type="Proteomes" id="UP000271974"/>
    </source>
</evidence>
<accession>A0A433SLR2</accession>
<evidence type="ECO:0000313" key="1">
    <source>
        <dbReference type="EMBL" id="RUS70064.1"/>
    </source>
</evidence>
<sequence length="145" mass="16709">MSISMTKESRSRSRTFSELIPAPSNIRAVFEKRHGKWDPDARLKIYGNKQWHQANNEARFVVDREPPMDPTGVPTNFKPIEGIEKAYDFVAQSYVEYVMLLQLMTASLRHLLHPQKRLLFKRFIEAVACRVCELKVSGESSVQSV</sequence>